<organism evidence="4 5">
    <name type="scientific">Nonlabens dokdonensis</name>
    <dbReference type="NCBI Taxonomy" id="328515"/>
    <lineage>
        <taxon>Bacteria</taxon>
        <taxon>Pseudomonadati</taxon>
        <taxon>Bacteroidota</taxon>
        <taxon>Flavobacteriia</taxon>
        <taxon>Flavobacteriales</taxon>
        <taxon>Flavobacteriaceae</taxon>
        <taxon>Nonlabens</taxon>
    </lineage>
</organism>
<sequence length="1403" mass="150216">MKRCLLFMNATLVMAFSFFIFPIQQMEAFSNNLGELEISNFHEDKDHLIEEIVSEVLFSSNSKTSHSKLAIDCPETNPNAVVMPASVINVTSTATDGDYFQGQIITLVVEFTAPVNVFIHPVLQEAPLLHIETGTVDTFVEYSSGSGTSTLNFNYLIQPSHRSSDLDYTSTGALVINSAFINDGGGNPANLTLPAPGALASLGANKDLTINQVPTPTYAFDNYVFTTGNGQVATLIGLINTEPSGTITLYDALTGGNVISASLVSGTTVYASQTIQSVASTNRLAISVQQISEAIQTLPALSTVANLLTTPTSGHQVNWYNVASGGTSLMLTDVLSTGSYFVEQEFTGTMGTETSNRALVNVTAEVAAPTYEFDNYIFTSGNNQISGLINLLSGEPGATFKFYDNATGGNEITTTFTTGTTVFAAQVSNGVESTDRLAIPVNEIANANQIAAHGDTVVDLIATPTAGATATWYDMTSGGTALPDTDLLTSGTYYVQQGTTTTSSVIAAVPQNIQGLAEDNQGNFIVPCWDLGAEVYRVDALGNTTLLFIDDDVDYVGFNDAAVDAAGFIYMPTRESGVLRIDSNGMNEIVLGSQNFFGLGIAIDGNGDFIIADTFNSSIIKMAPNGTVTATLATLPYNPRRVAVAPDGDIFITSQDMNILQKMDPQGNNLVDIALIPARNIEFDNSGQLLYSAGASIGIMNPDGTNNRTLINEVARDITVTDNGEIYFVNDSQLKKLNLGSTSNRVAVQVTIPQNFVYENSTWTPNDPTDSVNPSGSGDTVIIRENVAVNGSFSAYDLTVENNATLSLTAGSQIEIYNNCDLDLDASDAKIIAIGQIPANSWNLDGTLGTFQPENAGINLNGTLNITKAITNDDNVSSSTLDLTNADLTFKSDVSGTAVIEGGQIVIQGDVTVERYYQNRRAYRFLSIPVTTSTTIFDNLQQGGLNPGDAGFESGYGTHITGPSAPANGFDPTATNNLSMFSWSNLNQMWTSQSSTNLSADVLTAGDYFRLMIRGDRTIDLSSNASSSSTTLRMKGALLNSDFTLPTVAANSGEYTIVTNPYQSNLDIASELNALFNATSTDLTALNPDFYYIWDPMGNSRGSYRTYSRSLNTLIGASVAGSDYVPGIIKPGQAVFLVASGVTNGNAILRRDSNTALRPSGPSIVSNSSLGNIDLQLYEQNAYNHGQESLDGLLVSFDQNGDNSTTTADAKKLYNLDENIARNKAGERFIVEQRALPTNNEELELFINNFRHSNYTIVVRPTDLNGVMAYLQDNYTNTLTALDSNQSTTYQFSVDSNSTSTASDRFKLVFRNSTLSVGDDLAFAKAIQLYPNPVIGDKIYIDLGGRIGEKTIVLSNLQGQKINQFTTLESGELELDMSDLSKALYLITVLHDGEETTLKLLVN</sequence>
<gene>
    <name evidence="4" type="ORF">LX97_01133</name>
</gene>
<feature type="domain" description="Secretion system C-terminal sorting" evidence="3">
    <location>
        <begin position="1329"/>
        <end position="1402"/>
    </location>
</feature>
<protein>
    <submittedName>
        <fullName evidence="4">Secreted protein (Por secretion system target)</fullName>
    </submittedName>
</protein>
<reference evidence="4 5" key="1">
    <citation type="submission" date="2018-06" db="EMBL/GenBank/DDBJ databases">
        <title>Genomic Encyclopedia of Archaeal and Bacterial Type Strains, Phase II (KMG-II): from individual species to whole genera.</title>
        <authorList>
            <person name="Goeker M."/>
        </authorList>
    </citation>
    <scope>NUCLEOTIDE SEQUENCE [LARGE SCALE GENOMIC DNA]</scope>
    <source>
        <strain evidence="4 5">DSM 17205</strain>
    </source>
</reference>
<comment type="caution">
    <text evidence="4">The sequence shown here is derived from an EMBL/GenBank/DDBJ whole genome shotgun (WGS) entry which is preliminary data.</text>
</comment>
<dbReference type="InterPro" id="IPR011042">
    <property type="entry name" value="6-blade_b-propeller_TolB-like"/>
</dbReference>
<evidence type="ECO:0000259" key="3">
    <source>
        <dbReference type="Pfam" id="PF18962"/>
    </source>
</evidence>
<dbReference type="Gene3D" id="2.120.10.30">
    <property type="entry name" value="TolB, C-terminal domain"/>
    <property type="match status" value="1"/>
</dbReference>
<proteinExistence type="predicted"/>
<dbReference type="Pfam" id="PF18962">
    <property type="entry name" value="Por_Secre_tail"/>
    <property type="match status" value="1"/>
</dbReference>
<keyword evidence="1 2" id="KW-0732">Signal</keyword>
<dbReference type="EMBL" id="QKZR01000001">
    <property type="protein sequence ID" value="PZX44124.1"/>
    <property type="molecule type" value="Genomic_DNA"/>
</dbReference>
<dbReference type="InterPro" id="IPR026444">
    <property type="entry name" value="Secre_tail"/>
</dbReference>
<evidence type="ECO:0000256" key="2">
    <source>
        <dbReference type="SAM" id="SignalP"/>
    </source>
</evidence>
<evidence type="ECO:0000256" key="1">
    <source>
        <dbReference type="ARBA" id="ARBA00022729"/>
    </source>
</evidence>
<evidence type="ECO:0000313" key="5">
    <source>
        <dbReference type="Proteomes" id="UP000248584"/>
    </source>
</evidence>
<dbReference type="NCBIfam" id="TIGR04183">
    <property type="entry name" value="Por_Secre_tail"/>
    <property type="match status" value="1"/>
</dbReference>
<feature type="signal peptide" evidence="2">
    <location>
        <begin position="1"/>
        <end position="15"/>
    </location>
</feature>
<dbReference type="Proteomes" id="UP000248584">
    <property type="component" value="Unassembled WGS sequence"/>
</dbReference>
<accession>A0ABX5Q271</accession>
<dbReference type="SUPFAM" id="SSF101898">
    <property type="entry name" value="NHL repeat"/>
    <property type="match status" value="1"/>
</dbReference>
<name>A0ABX5Q271_9FLAO</name>
<keyword evidence="5" id="KW-1185">Reference proteome</keyword>
<dbReference type="RefSeq" id="WP_083892381.1">
    <property type="nucleotide sequence ID" value="NZ_QKZR01000001.1"/>
</dbReference>
<evidence type="ECO:0000313" key="4">
    <source>
        <dbReference type="EMBL" id="PZX44124.1"/>
    </source>
</evidence>
<feature type="chain" id="PRO_5045894140" evidence="2">
    <location>
        <begin position="16"/>
        <end position="1403"/>
    </location>
</feature>